<feature type="domain" description="Streptomycin biosynthesis protein StrF" evidence="1">
    <location>
        <begin position="4"/>
        <end position="190"/>
    </location>
</feature>
<dbReference type="InterPro" id="IPR059123">
    <property type="entry name" value="StrF_dom"/>
</dbReference>
<dbReference type="Proteomes" id="UP001307705">
    <property type="component" value="Unassembled WGS sequence"/>
</dbReference>
<accession>A0ABQ6Q6A7</accession>
<protein>
    <recommendedName>
        <fullName evidence="1">Streptomycin biosynthesis protein StrF domain-containing protein</fullName>
    </recommendedName>
</protein>
<dbReference type="RefSeq" id="WP_338230676.1">
    <property type="nucleotide sequence ID" value="NZ_BTPE01000025.1"/>
</dbReference>
<dbReference type="Gene3D" id="3.90.550.10">
    <property type="entry name" value="Spore Coat Polysaccharide Biosynthesis Protein SpsA, Chain A"/>
    <property type="match status" value="1"/>
</dbReference>
<reference evidence="2 3" key="1">
    <citation type="submission" date="2023-08" db="EMBL/GenBank/DDBJ databases">
        <title>Draft genome sequence of Algoriphagus taiwanensis.</title>
        <authorList>
            <person name="Takatani N."/>
            <person name="Hosokawa M."/>
            <person name="Sawabe T."/>
        </authorList>
    </citation>
    <scope>NUCLEOTIDE SEQUENCE [LARGE SCALE GENOMIC DNA]</scope>
    <source>
        <strain evidence="2 3">JCM 19755</strain>
    </source>
</reference>
<sequence length="295" mass="34556">MISIIVLSNRRSLFSEFEKSVKLTIGSSFELIRVDNFQNQFSIFKGYNLGAKQAQNNILLFVHEDIIFHSKNWGKLLINYFETLSNPGVLGVAGCSYLPISPSDWWVGNRTYLHTNFLSNDKNGVIGEGKHMIYGDQVPCPVFGLDGMFLAMKKTVWEEFPFDESLKGFHGYDTSICYQVSKCYQNYFIPGILIEHFSKGYPNEVWLENTIAANRLVLPFILERKRFGSLDCPLEIKSYRLFLRQLMKFSSNVSYKFSYAWKYLIPVTRFTRDWRLIFYFFIFCFRYSLQALRIK</sequence>
<evidence type="ECO:0000313" key="2">
    <source>
        <dbReference type="EMBL" id="GMQ35724.1"/>
    </source>
</evidence>
<name>A0ABQ6Q6A7_9BACT</name>
<comment type="caution">
    <text evidence="2">The sequence shown here is derived from an EMBL/GenBank/DDBJ whole genome shotgun (WGS) entry which is preliminary data.</text>
</comment>
<dbReference type="InterPro" id="IPR029044">
    <property type="entry name" value="Nucleotide-diphossugar_trans"/>
</dbReference>
<proteinExistence type="predicted"/>
<keyword evidence="3" id="KW-1185">Reference proteome</keyword>
<evidence type="ECO:0000259" key="1">
    <source>
        <dbReference type="Pfam" id="PF13712"/>
    </source>
</evidence>
<gene>
    <name evidence="2" type="ORF">Ataiwa_39970</name>
</gene>
<evidence type="ECO:0000313" key="3">
    <source>
        <dbReference type="Proteomes" id="UP001307705"/>
    </source>
</evidence>
<dbReference type="Pfam" id="PF13712">
    <property type="entry name" value="Glyco_tranf_2_5"/>
    <property type="match status" value="1"/>
</dbReference>
<dbReference type="EMBL" id="BTPE01000025">
    <property type="protein sequence ID" value="GMQ35724.1"/>
    <property type="molecule type" value="Genomic_DNA"/>
</dbReference>
<dbReference type="SUPFAM" id="SSF53448">
    <property type="entry name" value="Nucleotide-diphospho-sugar transferases"/>
    <property type="match status" value="1"/>
</dbReference>
<organism evidence="2 3">
    <name type="scientific">Algoriphagus taiwanensis</name>
    <dbReference type="NCBI Taxonomy" id="1445656"/>
    <lineage>
        <taxon>Bacteria</taxon>
        <taxon>Pseudomonadati</taxon>
        <taxon>Bacteroidota</taxon>
        <taxon>Cytophagia</taxon>
        <taxon>Cytophagales</taxon>
        <taxon>Cyclobacteriaceae</taxon>
        <taxon>Algoriphagus</taxon>
    </lineage>
</organism>